<dbReference type="PANTHER" id="PTHR34383">
    <property type="entry name" value="POLYPHOSPHATE:AMP PHOSPHOTRANSFERASE-RELATED"/>
    <property type="match status" value="1"/>
</dbReference>
<dbReference type="InterPro" id="IPR022488">
    <property type="entry name" value="PPK2-related"/>
</dbReference>
<evidence type="ECO:0000259" key="6">
    <source>
        <dbReference type="Pfam" id="PF03976"/>
    </source>
</evidence>
<dbReference type="Proteomes" id="UP001165586">
    <property type="component" value="Unassembled WGS sequence"/>
</dbReference>
<evidence type="ECO:0000256" key="3">
    <source>
        <dbReference type="ARBA" id="ARBA00022777"/>
    </source>
</evidence>
<proteinExistence type="inferred from homology"/>
<accession>A0ABT2H5N5</accession>
<evidence type="ECO:0000313" key="8">
    <source>
        <dbReference type="Proteomes" id="UP001165586"/>
    </source>
</evidence>
<dbReference type="InterPro" id="IPR016898">
    <property type="entry name" value="Polyphosphate_phosphotransfera"/>
</dbReference>
<dbReference type="InterPro" id="IPR022486">
    <property type="entry name" value="PPK2_PA0141"/>
</dbReference>
<comment type="function">
    <text evidence="4">Uses inorganic polyphosphate (polyP) as a donor to convert GDP to GTP or ADP to ATP.</text>
</comment>
<keyword evidence="8" id="KW-1185">Reference proteome</keyword>
<feature type="compositionally biased region" description="Basic residues" evidence="5">
    <location>
        <begin position="11"/>
        <end position="30"/>
    </location>
</feature>
<dbReference type="Gene3D" id="3.40.50.300">
    <property type="entry name" value="P-loop containing nucleotide triphosphate hydrolases"/>
    <property type="match status" value="1"/>
</dbReference>
<dbReference type="PIRSF" id="PIRSF028756">
    <property type="entry name" value="PPK2_prd"/>
    <property type="match status" value="1"/>
</dbReference>
<reference evidence="7" key="1">
    <citation type="submission" date="2022-08" db="EMBL/GenBank/DDBJ databases">
        <authorList>
            <person name="Deng Y."/>
            <person name="Han X.-F."/>
            <person name="Zhang Y.-Q."/>
        </authorList>
    </citation>
    <scope>NUCLEOTIDE SEQUENCE</scope>
    <source>
        <strain evidence="7">CPCC 203386</strain>
    </source>
</reference>
<comment type="similarity">
    <text evidence="1 4">Belongs to the polyphosphate kinase 2 (PPK2) family. Class I subfamily.</text>
</comment>
<dbReference type="EMBL" id="JANLCJ010000005">
    <property type="protein sequence ID" value="MCS5735203.1"/>
    <property type="molecule type" value="Genomic_DNA"/>
</dbReference>
<protein>
    <recommendedName>
        <fullName evidence="4">ADP/GDP-polyphosphate phosphotransferase</fullName>
        <ecNumber evidence="4">2.7.4.-</ecNumber>
    </recommendedName>
    <alternativeName>
        <fullName evidence="4">Polyphosphate kinase PPK2</fullName>
    </alternativeName>
</protein>
<evidence type="ECO:0000313" key="7">
    <source>
        <dbReference type="EMBL" id="MCS5735203.1"/>
    </source>
</evidence>
<keyword evidence="2 4" id="KW-0808">Transferase</keyword>
<dbReference type="EC" id="2.7.4.-" evidence="4"/>
<organism evidence="7 8">
    <name type="scientific">Herbiconiux daphne</name>
    <dbReference type="NCBI Taxonomy" id="2970914"/>
    <lineage>
        <taxon>Bacteria</taxon>
        <taxon>Bacillati</taxon>
        <taxon>Actinomycetota</taxon>
        <taxon>Actinomycetes</taxon>
        <taxon>Micrococcales</taxon>
        <taxon>Microbacteriaceae</taxon>
        <taxon>Herbiconiux</taxon>
    </lineage>
</organism>
<feature type="region of interest" description="Disordered" evidence="5">
    <location>
        <begin position="1"/>
        <end position="35"/>
    </location>
</feature>
<keyword evidence="3 4" id="KW-0418">Kinase</keyword>
<comment type="subunit">
    <text evidence="4">Homotetramer.</text>
</comment>
<dbReference type="GO" id="GO:0008976">
    <property type="term" value="F:polyphosphate kinase activity"/>
    <property type="evidence" value="ECO:0007669"/>
    <property type="project" value="UniProtKB-EC"/>
</dbReference>
<dbReference type="PANTHER" id="PTHR34383:SF1">
    <property type="entry name" value="ADP-POLYPHOSPHATE PHOSPHOTRANSFERASE"/>
    <property type="match status" value="1"/>
</dbReference>
<name>A0ABT2H5N5_9MICO</name>
<dbReference type="SUPFAM" id="SSF52540">
    <property type="entry name" value="P-loop containing nucleoside triphosphate hydrolases"/>
    <property type="match status" value="1"/>
</dbReference>
<feature type="compositionally biased region" description="Basic and acidic residues" evidence="5">
    <location>
        <begin position="1"/>
        <end position="10"/>
    </location>
</feature>
<evidence type="ECO:0000256" key="2">
    <source>
        <dbReference type="ARBA" id="ARBA00022679"/>
    </source>
</evidence>
<sequence>MTSEKHDTKHDKKHAKNASKSGKKHGHGGSRRLDKTAYEKELRRLQIELVSMQQWVTANGARVLVIFEGRDAAGKGGAIKRVMQYLNPRSARVVALPQPSEREKGQWYFQRYIERLPTTGEIVLMDRSWYNRAGVERVMGYCTDEQYDRFLDQVPALERMLVDDGIIVLKYWYSVSDTEQEKRFRSRLNDPMRRWKLSETDLLSITKWEDYSRAKDAMFAVTDIDEAPWWTIESDDKRSSRINTINHLLSQIPYEHLDPDAVDFPERPGALDEARPPIGEHRFVPDHAAAL</sequence>
<evidence type="ECO:0000256" key="4">
    <source>
        <dbReference type="RuleBase" id="RU369062"/>
    </source>
</evidence>
<gene>
    <name evidence="7" type="primary">ppk2</name>
    <name evidence="7" type="ORF">N1032_15760</name>
</gene>
<feature type="domain" description="Polyphosphate kinase-2-related" evidence="6">
    <location>
        <begin position="33"/>
        <end position="256"/>
    </location>
</feature>
<dbReference type="InterPro" id="IPR027417">
    <property type="entry name" value="P-loop_NTPase"/>
</dbReference>
<evidence type="ECO:0000256" key="5">
    <source>
        <dbReference type="SAM" id="MobiDB-lite"/>
    </source>
</evidence>
<dbReference type="RefSeq" id="WP_259540111.1">
    <property type="nucleotide sequence ID" value="NZ_JANLCJ010000005.1"/>
</dbReference>
<comment type="caution">
    <text evidence="7">The sequence shown here is derived from an EMBL/GenBank/DDBJ whole genome shotgun (WGS) entry which is preliminary data.</text>
</comment>
<dbReference type="NCBIfam" id="TIGR03707">
    <property type="entry name" value="PPK2_P_aer"/>
    <property type="match status" value="1"/>
</dbReference>
<dbReference type="Pfam" id="PF03976">
    <property type="entry name" value="PPK2"/>
    <property type="match status" value="1"/>
</dbReference>
<evidence type="ECO:0000256" key="1">
    <source>
        <dbReference type="ARBA" id="ARBA00009924"/>
    </source>
</evidence>